<keyword evidence="1" id="KW-0812">Transmembrane</keyword>
<feature type="transmembrane region" description="Helical" evidence="1">
    <location>
        <begin position="188"/>
        <end position="210"/>
    </location>
</feature>
<organism evidence="3 4">
    <name type="scientific">Paraburkholderia solisilvae</name>
    <dbReference type="NCBI Taxonomy" id="624376"/>
    <lineage>
        <taxon>Bacteria</taxon>
        <taxon>Pseudomonadati</taxon>
        <taxon>Pseudomonadota</taxon>
        <taxon>Betaproteobacteria</taxon>
        <taxon>Burkholderiales</taxon>
        <taxon>Burkholderiaceae</taxon>
        <taxon>Paraburkholderia</taxon>
    </lineage>
</organism>
<reference evidence="3 4" key="1">
    <citation type="submission" date="2020-04" db="EMBL/GenBank/DDBJ databases">
        <authorList>
            <person name="De Canck E."/>
        </authorList>
    </citation>
    <scope>NUCLEOTIDE SEQUENCE [LARGE SCALE GENOMIC DNA]</scope>
    <source>
        <strain evidence="3 4">LMG 29739</strain>
    </source>
</reference>
<keyword evidence="1" id="KW-0472">Membrane</keyword>
<feature type="transmembrane region" description="Helical" evidence="1">
    <location>
        <begin position="340"/>
        <end position="361"/>
    </location>
</feature>
<dbReference type="GO" id="GO:0016020">
    <property type="term" value="C:membrane"/>
    <property type="evidence" value="ECO:0007669"/>
    <property type="project" value="TreeGrafter"/>
</dbReference>
<feature type="transmembrane region" description="Helical" evidence="1">
    <location>
        <begin position="216"/>
        <end position="233"/>
    </location>
</feature>
<gene>
    <name evidence="3" type="ORF">LMG29739_02898</name>
</gene>
<dbReference type="GO" id="GO:0000271">
    <property type="term" value="P:polysaccharide biosynthetic process"/>
    <property type="evidence" value="ECO:0007669"/>
    <property type="project" value="TreeGrafter"/>
</dbReference>
<feature type="transmembrane region" description="Helical" evidence="1">
    <location>
        <begin position="245"/>
        <end position="266"/>
    </location>
</feature>
<evidence type="ECO:0000313" key="3">
    <source>
        <dbReference type="EMBL" id="CAB3758289.1"/>
    </source>
</evidence>
<dbReference type="Proteomes" id="UP000494329">
    <property type="component" value="Unassembled WGS sequence"/>
</dbReference>
<dbReference type="RefSeq" id="WP_175111604.1">
    <property type="nucleotide sequence ID" value="NZ_CADIKF010000020.1"/>
</dbReference>
<evidence type="ECO:0000259" key="2">
    <source>
        <dbReference type="Pfam" id="PF01757"/>
    </source>
</evidence>
<evidence type="ECO:0000256" key="1">
    <source>
        <dbReference type="SAM" id="Phobius"/>
    </source>
</evidence>
<dbReference type="InterPro" id="IPR002656">
    <property type="entry name" value="Acyl_transf_3_dom"/>
</dbReference>
<sequence length="384" mass="42291">MSARAAAAWQISHGDWAALTAIRGLAACYVMLSHIWFQVWPAVAPPFGYGAAPDGVWLRATGWLYYGHYAVVVFIVLSGFSLAASCRMALPRAEFRAFVWRRFMRIGPPYYAALAFSCAVIWLTGDGKTGSQWDISVPVTAAGLVSHVALLQDFVESTQINYAMWSVAAEFHLYLCFPFLLRVCANAPWWSLVVVYGIVYGAIAWLAPIAGADFPVAYLGLCAHFYAGIWACRQRMRGSPMRRSRAMTSGVALLCVLIAVSVALGFDASERWLAWLDGLCAAGAVLLLWGVTARTGRVPVPRLRVWQGVGEFSYSLYLTHAPVIFILWSFVSAFVSSPPWIWVTLSVIGPPVCLGLARLFHRCFEAPFVNRQRPARACAAHLNQ</sequence>
<proteinExistence type="predicted"/>
<dbReference type="EMBL" id="CADIKF010000020">
    <property type="protein sequence ID" value="CAB3758289.1"/>
    <property type="molecule type" value="Genomic_DNA"/>
</dbReference>
<dbReference type="Pfam" id="PF01757">
    <property type="entry name" value="Acyl_transf_3"/>
    <property type="match status" value="1"/>
</dbReference>
<keyword evidence="1" id="KW-1133">Transmembrane helix</keyword>
<accession>A0A6J5DVU1</accession>
<feature type="transmembrane region" description="Helical" evidence="1">
    <location>
        <begin position="272"/>
        <end position="293"/>
    </location>
</feature>
<feature type="transmembrane region" description="Helical" evidence="1">
    <location>
        <begin position="162"/>
        <end position="181"/>
    </location>
</feature>
<evidence type="ECO:0000313" key="4">
    <source>
        <dbReference type="Proteomes" id="UP000494329"/>
    </source>
</evidence>
<dbReference type="GO" id="GO:0016747">
    <property type="term" value="F:acyltransferase activity, transferring groups other than amino-acyl groups"/>
    <property type="evidence" value="ECO:0007669"/>
    <property type="project" value="InterPro"/>
</dbReference>
<feature type="transmembrane region" description="Helical" evidence="1">
    <location>
        <begin position="106"/>
        <end position="124"/>
    </location>
</feature>
<feature type="transmembrane region" description="Helical" evidence="1">
    <location>
        <begin position="21"/>
        <end position="43"/>
    </location>
</feature>
<feature type="domain" description="Acyltransferase 3" evidence="2">
    <location>
        <begin position="17"/>
        <end position="356"/>
    </location>
</feature>
<keyword evidence="4" id="KW-1185">Reference proteome</keyword>
<feature type="transmembrane region" description="Helical" evidence="1">
    <location>
        <begin position="314"/>
        <end position="334"/>
    </location>
</feature>
<feature type="transmembrane region" description="Helical" evidence="1">
    <location>
        <begin position="63"/>
        <end position="85"/>
    </location>
</feature>
<dbReference type="PANTHER" id="PTHR23028:SF53">
    <property type="entry name" value="ACYL_TRANSF_3 DOMAIN-CONTAINING PROTEIN"/>
    <property type="match status" value="1"/>
</dbReference>
<dbReference type="AlphaFoldDB" id="A0A6J5DVU1"/>
<name>A0A6J5DVU1_9BURK</name>
<dbReference type="PANTHER" id="PTHR23028">
    <property type="entry name" value="ACETYLTRANSFERASE"/>
    <property type="match status" value="1"/>
</dbReference>
<protein>
    <recommendedName>
        <fullName evidence="2">Acyltransferase 3 domain-containing protein</fullName>
    </recommendedName>
</protein>
<dbReference type="InterPro" id="IPR050879">
    <property type="entry name" value="Acyltransferase_3"/>
</dbReference>